<evidence type="ECO:0000313" key="2">
    <source>
        <dbReference type="EMBL" id="MEC4295843.1"/>
    </source>
</evidence>
<accession>A0ABU6J1M8</accession>
<protein>
    <recommendedName>
        <fullName evidence="4">DUF4179 domain-containing protein</fullName>
    </recommendedName>
</protein>
<dbReference type="RefSeq" id="WP_326455158.1">
    <property type="nucleotide sequence ID" value="NZ_JAYMFH010000018.1"/>
</dbReference>
<evidence type="ECO:0000256" key="1">
    <source>
        <dbReference type="SAM" id="Phobius"/>
    </source>
</evidence>
<feature type="transmembrane region" description="Helical" evidence="1">
    <location>
        <begin position="37"/>
        <end position="55"/>
    </location>
</feature>
<proteinExistence type="predicted"/>
<sequence length="217" mass="22305">MSNQSQYKAMMEGIHAPAELLGKVKGIPMERTKKRAIALKCATAACAGLLGVFVVTNGVCYAATGETWVEKATVWVNGEPMEMDVQMTQNGDAVIGTVEYTVEDADGAGGDVAITMSAEGGDFSGTTYEIKDYTAGGASAADAAGAMVLESDDGHVLLAPGDGTAAEPIDITDQLAAKGVATGTYEANGSTYVYQVSGEPGNYHVSVESESNSAAER</sequence>
<reference evidence="2 3" key="1">
    <citation type="submission" date="2024-01" db="EMBL/GenBank/DDBJ databases">
        <title>novel species in genus Adlercreutzia.</title>
        <authorList>
            <person name="Liu X."/>
        </authorList>
    </citation>
    <scope>NUCLEOTIDE SEQUENCE [LARGE SCALE GENOMIC DNA]</scope>
    <source>
        <strain evidence="2 3">R22</strain>
    </source>
</reference>
<comment type="caution">
    <text evidence="2">The sequence shown here is derived from an EMBL/GenBank/DDBJ whole genome shotgun (WGS) entry which is preliminary data.</text>
</comment>
<keyword evidence="1" id="KW-0472">Membrane</keyword>
<dbReference type="EMBL" id="JAYMFH010000018">
    <property type="protein sequence ID" value="MEC4295843.1"/>
    <property type="molecule type" value="Genomic_DNA"/>
</dbReference>
<name>A0ABU6J1M8_9ACTN</name>
<gene>
    <name evidence="2" type="ORF">VJ920_11060</name>
</gene>
<organism evidence="2 3">
    <name type="scientific">Adlercreutzia shanghongiae</name>
    <dbReference type="NCBI Taxonomy" id="3111773"/>
    <lineage>
        <taxon>Bacteria</taxon>
        <taxon>Bacillati</taxon>
        <taxon>Actinomycetota</taxon>
        <taxon>Coriobacteriia</taxon>
        <taxon>Eggerthellales</taxon>
        <taxon>Eggerthellaceae</taxon>
        <taxon>Adlercreutzia</taxon>
    </lineage>
</organism>
<keyword evidence="1" id="KW-1133">Transmembrane helix</keyword>
<dbReference type="Proteomes" id="UP001343724">
    <property type="component" value="Unassembled WGS sequence"/>
</dbReference>
<evidence type="ECO:0008006" key="4">
    <source>
        <dbReference type="Google" id="ProtNLM"/>
    </source>
</evidence>
<evidence type="ECO:0000313" key="3">
    <source>
        <dbReference type="Proteomes" id="UP001343724"/>
    </source>
</evidence>
<keyword evidence="1" id="KW-0812">Transmembrane</keyword>
<keyword evidence="3" id="KW-1185">Reference proteome</keyword>